<sequence length="498" mass="57376">MASTTHQLEALPLHLVGQILGHLDTIQDLGAAILSRSIFYSAFKENVGLIADGIMFRQIPESILPYAIMSLESKNIAPGDTAAIERLISPLCPVLHDPPELEGDFEGGFMCQFHISGAESSSPPSLSMLSLSDYAYLSREYAAVVSLRRSIFEDMSDWLNSFGLEHSNSLTIAEEFRIDRAFFLYQMVCNMFCLTTPVHLVPLHHSRRCYQLEGDEDIFTSQTEAFFSYFSPWVNEQVNCIYHFLEKRVVTVAFDHVASHDVSYAAFGNNDKRYREIGFTKKAIWSTNSKYCHRVQWFLPSNFEPLQEGLDPYHQFSKAADTLKSFPRAHHLRRRRLMYYTPEQLQLLSQPTDGMHDAVGSGSFRSWLWAHYKHDLPSITPRLQSKALYDCAYALWDFPDTSNERLYKTYKKIREYKTLCDGTRDIWPEEEVIRSENQRLGIYIRGGRGFWPATGIDFSKIYGLTDNDKEELMSLWKDAWWVKSRKRRRSSSSSSDAD</sequence>
<dbReference type="Proteomes" id="UP000622797">
    <property type="component" value="Unassembled WGS sequence"/>
</dbReference>
<organism evidence="1 2">
    <name type="scientific">Fusarium sarcochroum</name>
    <dbReference type="NCBI Taxonomy" id="1208366"/>
    <lineage>
        <taxon>Eukaryota</taxon>
        <taxon>Fungi</taxon>
        <taxon>Dikarya</taxon>
        <taxon>Ascomycota</taxon>
        <taxon>Pezizomycotina</taxon>
        <taxon>Sordariomycetes</taxon>
        <taxon>Hypocreomycetidae</taxon>
        <taxon>Hypocreales</taxon>
        <taxon>Nectriaceae</taxon>
        <taxon>Fusarium</taxon>
        <taxon>Fusarium lateritium species complex</taxon>
    </lineage>
</organism>
<dbReference type="OrthoDB" id="5427059at2759"/>
<keyword evidence="2" id="KW-1185">Reference proteome</keyword>
<evidence type="ECO:0000313" key="1">
    <source>
        <dbReference type="EMBL" id="KAF4961832.1"/>
    </source>
</evidence>
<accession>A0A8H4X4P4</accession>
<dbReference type="AlphaFoldDB" id="A0A8H4X4P4"/>
<gene>
    <name evidence="1" type="ORF">FSARC_10048</name>
</gene>
<evidence type="ECO:0000313" key="2">
    <source>
        <dbReference type="Proteomes" id="UP000622797"/>
    </source>
</evidence>
<dbReference type="EMBL" id="JABEXW010000597">
    <property type="protein sequence ID" value="KAF4961832.1"/>
    <property type="molecule type" value="Genomic_DNA"/>
</dbReference>
<proteinExistence type="predicted"/>
<name>A0A8H4X4P4_9HYPO</name>
<comment type="caution">
    <text evidence="1">The sequence shown here is derived from an EMBL/GenBank/DDBJ whole genome shotgun (WGS) entry which is preliminary data.</text>
</comment>
<protein>
    <submittedName>
        <fullName evidence="1">Uncharacterized protein</fullName>
    </submittedName>
</protein>
<reference evidence="1" key="1">
    <citation type="journal article" date="2020" name="BMC Genomics">
        <title>Correction to: Identification and distribution of gene clusters required for synthesis of sphingolipid metabolism inhibitors in diverse species of the filamentous fungus Fusarium.</title>
        <authorList>
            <person name="Kim H.S."/>
            <person name="Lohmar J.M."/>
            <person name="Busman M."/>
            <person name="Brown D.W."/>
            <person name="Naumann T.A."/>
            <person name="Divon H.H."/>
            <person name="Lysoe E."/>
            <person name="Uhlig S."/>
            <person name="Proctor R.H."/>
        </authorList>
    </citation>
    <scope>NUCLEOTIDE SEQUENCE</scope>
    <source>
        <strain evidence="1">NRRL 20472</strain>
    </source>
</reference>
<reference evidence="1" key="2">
    <citation type="submission" date="2020-05" db="EMBL/GenBank/DDBJ databases">
        <authorList>
            <person name="Kim H.-S."/>
            <person name="Proctor R.H."/>
            <person name="Brown D.W."/>
        </authorList>
    </citation>
    <scope>NUCLEOTIDE SEQUENCE</scope>
    <source>
        <strain evidence="1">NRRL 20472</strain>
    </source>
</reference>